<protein>
    <submittedName>
        <fullName evidence="2">Uncharacterized protein</fullName>
    </submittedName>
</protein>
<dbReference type="EMBL" id="LR798247">
    <property type="protein sequence ID" value="CAB5216999.1"/>
    <property type="molecule type" value="Genomic_DNA"/>
</dbReference>
<sequence length="79" mass="8964">METTIKKEGISLIELLSASVIVVAAVLGFWKNTDVRLSRLELISEQQNKDREIINAKLDKLQESVNTINLSLINKQDRK</sequence>
<organism evidence="2">
    <name type="scientific">uncultured Caudovirales phage</name>
    <dbReference type="NCBI Taxonomy" id="2100421"/>
    <lineage>
        <taxon>Viruses</taxon>
        <taxon>Duplodnaviria</taxon>
        <taxon>Heunggongvirae</taxon>
        <taxon>Uroviricota</taxon>
        <taxon>Caudoviricetes</taxon>
        <taxon>Peduoviridae</taxon>
        <taxon>Maltschvirus</taxon>
        <taxon>Maltschvirus maltsch</taxon>
    </lineage>
</organism>
<gene>
    <name evidence="3" type="ORF">UFOVP198_41</name>
    <name evidence="2" type="ORF">UFOVP25_5</name>
</gene>
<keyword evidence="1" id="KW-0472">Membrane</keyword>
<reference evidence="2" key="1">
    <citation type="submission" date="2020-04" db="EMBL/GenBank/DDBJ databases">
        <authorList>
            <person name="Chiriac C."/>
            <person name="Salcher M."/>
            <person name="Ghai R."/>
            <person name="Kavagutti S V."/>
        </authorList>
    </citation>
    <scope>NUCLEOTIDE SEQUENCE</scope>
</reference>
<name>A0A6J5KI16_9CAUD</name>
<keyword evidence="1" id="KW-0812">Transmembrane</keyword>
<evidence type="ECO:0000313" key="2">
    <source>
        <dbReference type="EMBL" id="CAB4121718.1"/>
    </source>
</evidence>
<accession>A0A6J5KI16</accession>
<dbReference type="EMBL" id="LR796153">
    <property type="protein sequence ID" value="CAB4121718.1"/>
    <property type="molecule type" value="Genomic_DNA"/>
</dbReference>
<evidence type="ECO:0000313" key="3">
    <source>
        <dbReference type="EMBL" id="CAB5216999.1"/>
    </source>
</evidence>
<evidence type="ECO:0000256" key="1">
    <source>
        <dbReference type="SAM" id="Phobius"/>
    </source>
</evidence>
<keyword evidence="1" id="KW-1133">Transmembrane helix</keyword>
<proteinExistence type="predicted"/>
<feature type="transmembrane region" description="Helical" evidence="1">
    <location>
        <begin position="12"/>
        <end position="30"/>
    </location>
</feature>